<name>A0A4Y3KXR0_9CELL</name>
<sequence length="114" mass="11593">MEASGTAIPHVGAQDLAGCMTTPTQQRTTPATGGTGRTGRRVARRLGALGAPTRLGTRAGAPPFDRRARGTWLDGRDVRLAGGVRRALGREPRDVARAAAAAGAWGAAPAGRVA</sequence>
<organism evidence="2 3">
    <name type="scientific">Cellulomonas cellasea</name>
    <dbReference type="NCBI Taxonomy" id="43670"/>
    <lineage>
        <taxon>Bacteria</taxon>
        <taxon>Bacillati</taxon>
        <taxon>Actinomycetota</taxon>
        <taxon>Actinomycetes</taxon>
        <taxon>Micrococcales</taxon>
        <taxon>Cellulomonadaceae</taxon>
        <taxon>Cellulomonas</taxon>
    </lineage>
</organism>
<feature type="compositionally biased region" description="Low complexity" evidence="1">
    <location>
        <begin position="21"/>
        <end position="32"/>
    </location>
</feature>
<dbReference type="EMBL" id="BJLR01000030">
    <property type="protein sequence ID" value="GEA89281.1"/>
    <property type="molecule type" value="Genomic_DNA"/>
</dbReference>
<feature type="region of interest" description="Disordered" evidence="1">
    <location>
        <begin position="1"/>
        <end position="68"/>
    </location>
</feature>
<dbReference type="Proteomes" id="UP000317046">
    <property type="component" value="Unassembled WGS sequence"/>
</dbReference>
<protein>
    <submittedName>
        <fullName evidence="2">Uncharacterized protein</fullName>
    </submittedName>
</protein>
<accession>A0A4Y3KXR0</accession>
<evidence type="ECO:0000313" key="2">
    <source>
        <dbReference type="EMBL" id="GEA89281.1"/>
    </source>
</evidence>
<comment type="caution">
    <text evidence="2">The sequence shown here is derived from an EMBL/GenBank/DDBJ whole genome shotgun (WGS) entry which is preliminary data.</text>
</comment>
<evidence type="ECO:0000313" key="3">
    <source>
        <dbReference type="Proteomes" id="UP000317046"/>
    </source>
</evidence>
<proteinExistence type="predicted"/>
<keyword evidence="3" id="KW-1185">Reference proteome</keyword>
<dbReference type="AlphaFoldDB" id="A0A4Y3KXR0"/>
<evidence type="ECO:0000256" key="1">
    <source>
        <dbReference type="SAM" id="MobiDB-lite"/>
    </source>
</evidence>
<reference evidence="2" key="1">
    <citation type="submission" date="2019-06" db="EMBL/GenBank/DDBJ databases">
        <title>Whole genome shotgun sequence of Cellulomonas cellasea NBRC 3753.</title>
        <authorList>
            <person name="Hosoyama A."/>
            <person name="Uohara A."/>
            <person name="Ohji S."/>
            <person name="Ichikawa N."/>
        </authorList>
    </citation>
    <scope>NUCLEOTIDE SEQUENCE [LARGE SCALE GENOMIC DNA]</scope>
    <source>
        <strain evidence="2">NBRC 3753</strain>
    </source>
</reference>
<gene>
    <name evidence="2" type="ORF">CCE01nite_32300</name>
</gene>